<evidence type="ECO:0000259" key="13">
    <source>
        <dbReference type="Pfam" id="PF01435"/>
    </source>
</evidence>
<evidence type="ECO:0000256" key="5">
    <source>
        <dbReference type="ARBA" id="ARBA00022723"/>
    </source>
</evidence>
<dbReference type="AlphaFoldDB" id="A0A9W4DZT0"/>
<evidence type="ECO:0000256" key="4">
    <source>
        <dbReference type="ARBA" id="ARBA00022692"/>
    </source>
</evidence>
<reference evidence="14" key="1">
    <citation type="submission" date="2021-06" db="EMBL/GenBank/DDBJ databases">
        <authorList>
            <person name="Arsene-Ploetze F."/>
        </authorList>
    </citation>
    <scope>NUCLEOTIDE SEQUENCE</scope>
    <source>
        <strain evidence="14">SBRY1</strain>
    </source>
</reference>
<keyword evidence="3 11" id="KW-0645">Protease</keyword>
<comment type="subcellular location">
    <subcellularLocation>
        <location evidence="1">Cell membrane</location>
        <topology evidence="1">Multi-pass membrane protein</topology>
    </subcellularLocation>
</comment>
<dbReference type="Pfam" id="PF01435">
    <property type="entry name" value="Peptidase_M48"/>
    <property type="match status" value="1"/>
</dbReference>
<name>A0A9W4DZT0_9ACTN</name>
<evidence type="ECO:0000256" key="10">
    <source>
        <dbReference type="ARBA" id="ARBA00023136"/>
    </source>
</evidence>
<dbReference type="Gene3D" id="3.30.2010.10">
    <property type="entry name" value="Metalloproteases ('zincins'), catalytic domain"/>
    <property type="match status" value="1"/>
</dbReference>
<keyword evidence="15" id="KW-1185">Reference proteome</keyword>
<keyword evidence="6 11" id="KW-0378">Hydrolase</keyword>
<evidence type="ECO:0000256" key="12">
    <source>
        <dbReference type="SAM" id="Phobius"/>
    </source>
</evidence>
<dbReference type="GO" id="GO:0006508">
    <property type="term" value="P:proteolysis"/>
    <property type="evidence" value="ECO:0007669"/>
    <property type="project" value="UniProtKB-KW"/>
</dbReference>
<keyword evidence="7 11" id="KW-0862">Zinc</keyword>
<sequence length="375" mass="40529">MAARYGEQLYGELARDGAGAPRLDASGVAAHVLAWAVHLSTVAVAVTGVLLIATGSVLALQVLLGAVLLLVVVTLRPRFGRLPKDAVTLDRAAAPALYALLDRVAAATGTRPVDVVALDAAVNASVTEYGLRRRRLLVLGLPLWHMLSPQQRIAVLGHEFGHYANGDQRRGLVVGTALRTLGTWHHVLRPSGQRHRTVVQVITDLIMIPPWLFVLGLLYLLDHFTLRASQRAEYQADLNGARIGSGAAAAEFLDELLLAQTVAREVHRQAVLARTRNRGTDPKAVEAGLWAQLADHARDIPAHERERLRRVAELRGHSTDSTHPPTHLRRTLLLETAGALPASVTLDPADTAAIDAEIDAPGRQVAHRTLRDMPL</sequence>
<evidence type="ECO:0000256" key="8">
    <source>
        <dbReference type="ARBA" id="ARBA00022989"/>
    </source>
</evidence>
<keyword evidence="2" id="KW-1003">Cell membrane</keyword>
<evidence type="ECO:0000256" key="2">
    <source>
        <dbReference type="ARBA" id="ARBA00022475"/>
    </source>
</evidence>
<feature type="domain" description="Peptidase M48" evidence="13">
    <location>
        <begin position="105"/>
        <end position="330"/>
    </location>
</feature>
<feature type="transmembrane region" description="Helical" evidence="12">
    <location>
        <begin position="198"/>
        <end position="221"/>
    </location>
</feature>
<evidence type="ECO:0000256" key="7">
    <source>
        <dbReference type="ARBA" id="ARBA00022833"/>
    </source>
</evidence>
<gene>
    <name evidence="14" type="ORF">SBRY_10879</name>
</gene>
<dbReference type="PANTHER" id="PTHR43221">
    <property type="entry name" value="PROTEASE HTPX"/>
    <property type="match status" value="1"/>
</dbReference>
<dbReference type="InterPro" id="IPR001915">
    <property type="entry name" value="Peptidase_M48"/>
</dbReference>
<feature type="transmembrane region" description="Helical" evidence="12">
    <location>
        <begin position="32"/>
        <end position="52"/>
    </location>
</feature>
<evidence type="ECO:0000256" key="3">
    <source>
        <dbReference type="ARBA" id="ARBA00022670"/>
    </source>
</evidence>
<evidence type="ECO:0000256" key="6">
    <source>
        <dbReference type="ARBA" id="ARBA00022801"/>
    </source>
</evidence>
<comment type="caution">
    <text evidence="14">The sequence shown here is derived from an EMBL/GenBank/DDBJ whole genome shotgun (WGS) entry which is preliminary data.</text>
</comment>
<dbReference type="GO" id="GO:0046872">
    <property type="term" value="F:metal ion binding"/>
    <property type="evidence" value="ECO:0007669"/>
    <property type="project" value="UniProtKB-KW"/>
</dbReference>
<dbReference type="InterPro" id="IPR050083">
    <property type="entry name" value="HtpX_protease"/>
</dbReference>
<dbReference type="Proteomes" id="UP001153328">
    <property type="component" value="Unassembled WGS sequence"/>
</dbReference>
<dbReference type="PANTHER" id="PTHR43221:SF1">
    <property type="entry name" value="PROTEASE HTPX"/>
    <property type="match status" value="1"/>
</dbReference>
<keyword evidence="4 12" id="KW-0812">Transmembrane</keyword>
<evidence type="ECO:0000313" key="15">
    <source>
        <dbReference type="Proteomes" id="UP001153328"/>
    </source>
</evidence>
<proteinExistence type="inferred from homology"/>
<dbReference type="EMBL" id="CAJVAX010000001">
    <property type="protein sequence ID" value="CAG7605971.1"/>
    <property type="molecule type" value="Genomic_DNA"/>
</dbReference>
<keyword evidence="9 11" id="KW-0482">Metalloprotease</keyword>
<evidence type="ECO:0000256" key="9">
    <source>
        <dbReference type="ARBA" id="ARBA00023049"/>
    </source>
</evidence>
<evidence type="ECO:0000256" key="11">
    <source>
        <dbReference type="RuleBase" id="RU003983"/>
    </source>
</evidence>
<comment type="similarity">
    <text evidence="11">Belongs to the peptidase M48 family.</text>
</comment>
<protein>
    <submittedName>
        <fullName evidence="14">Zn-dependent protease with chaperone function</fullName>
    </submittedName>
</protein>
<organism evidence="14 15">
    <name type="scientific">Actinacidiphila bryophytorum</name>
    <dbReference type="NCBI Taxonomy" id="1436133"/>
    <lineage>
        <taxon>Bacteria</taxon>
        <taxon>Bacillati</taxon>
        <taxon>Actinomycetota</taxon>
        <taxon>Actinomycetes</taxon>
        <taxon>Kitasatosporales</taxon>
        <taxon>Streptomycetaceae</taxon>
        <taxon>Actinacidiphila</taxon>
    </lineage>
</organism>
<feature type="transmembrane region" description="Helical" evidence="12">
    <location>
        <begin position="58"/>
        <end position="75"/>
    </location>
</feature>
<accession>A0A9W4DZT0</accession>
<evidence type="ECO:0000313" key="14">
    <source>
        <dbReference type="EMBL" id="CAG7605971.1"/>
    </source>
</evidence>
<dbReference type="GO" id="GO:0004222">
    <property type="term" value="F:metalloendopeptidase activity"/>
    <property type="evidence" value="ECO:0007669"/>
    <property type="project" value="InterPro"/>
</dbReference>
<dbReference type="GO" id="GO:0005886">
    <property type="term" value="C:plasma membrane"/>
    <property type="evidence" value="ECO:0007669"/>
    <property type="project" value="UniProtKB-SubCell"/>
</dbReference>
<evidence type="ECO:0000256" key="1">
    <source>
        <dbReference type="ARBA" id="ARBA00004651"/>
    </source>
</evidence>
<keyword evidence="10 12" id="KW-0472">Membrane</keyword>
<comment type="cofactor">
    <cofactor evidence="11">
        <name>Zn(2+)</name>
        <dbReference type="ChEBI" id="CHEBI:29105"/>
    </cofactor>
    <text evidence="11">Binds 1 zinc ion per subunit.</text>
</comment>
<keyword evidence="8 12" id="KW-1133">Transmembrane helix</keyword>
<dbReference type="CDD" id="cd07328">
    <property type="entry name" value="M48_Ste24p_like"/>
    <property type="match status" value="1"/>
</dbReference>
<keyword evidence="5" id="KW-0479">Metal-binding</keyword>